<proteinExistence type="inferred from homology"/>
<dbReference type="InterPro" id="IPR012341">
    <property type="entry name" value="6hp_glycosidase-like_sf"/>
</dbReference>
<keyword evidence="2 4" id="KW-0479">Metal-binding</keyword>
<feature type="non-terminal residue" evidence="5">
    <location>
        <position position="1"/>
    </location>
</feature>
<accession>A0A833XWD0</accession>
<evidence type="ECO:0000313" key="6">
    <source>
        <dbReference type="Proteomes" id="UP000619265"/>
    </source>
</evidence>
<dbReference type="InterPro" id="IPR007822">
    <property type="entry name" value="LANC-like"/>
</dbReference>
<evidence type="ECO:0008006" key="7">
    <source>
        <dbReference type="Google" id="ProtNLM"/>
    </source>
</evidence>
<dbReference type="Proteomes" id="UP000619265">
    <property type="component" value="Unassembled WGS sequence"/>
</dbReference>
<dbReference type="SUPFAM" id="SSF158745">
    <property type="entry name" value="LanC-like"/>
    <property type="match status" value="1"/>
</dbReference>
<sequence>IFDNYQQISREAVMADRFFTNELPDFVEETAENEAASERTSDSLSKLLHLPYRSLSERFKTSALDLKEAVVRETWGLNAKRVHDYTLYTGALGTAYLVFKAYQVTKNQNDLKLCSELVKACDSASGDSGRVTFICGRAGVCALGAVIAKHAGDKRLLDHYLTQFKVIKLPSDLPNELLYGRAGFLWACSFLNKHIGKDTISASRTRTAVNDIIKAGRRRSSKGKCPLMYEWHGKRYWGAAHGLAGIMHVLMDMELKPDEVEDVKGTLRYMMKNCFPSGNYPSSEGSESDRLVHWCHGAPGIALTLVKAAEAFGADEFLQAAVEAGEVVWHRGLLKRVGICHGISGNAYVFLSLFRLTGNAKYLYRAKAFACFLLDRAQKLISEGKMHGGDRPYSLFEGMGGMAYLFLDMTEPSETRFPGYEL</sequence>
<dbReference type="SMART" id="SM01260">
    <property type="entry name" value="LANC_like"/>
    <property type="match status" value="1"/>
</dbReference>
<dbReference type="InterPro" id="IPR020464">
    <property type="entry name" value="LanC-like_prot_euk"/>
</dbReference>
<reference evidence="5" key="2">
    <citation type="submission" date="2020-03" db="EMBL/GenBank/DDBJ databases">
        <title>Walnut 2.0.</title>
        <authorList>
            <person name="Marrano A."/>
            <person name="Britton M."/>
            <person name="Zimin A.V."/>
            <person name="Zaini P.A."/>
            <person name="Workman R."/>
            <person name="Puiu D."/>
            <person name="Bianco L."/>
            <person name="Allen B.J."/>
            <person name="Troggio M."/>
            <person name="Leslie C.A."/>
            <person name="Timp W."/>
            <person name="Dendekar A."/>
            <person name="Salzberg S.L."/>
            <person name="Neale D.B."/>
        </authorList>
    </citation>
    <scope>NUCLEOTIDE SEQUENCE</scope>
    <source>
        <tissue evidence="5">Leaves</tissue>
    </source>
</reference>
<dbReference type="Gene3D" id="1.50.10.10">
    <property type="match status" value="1"/>
</dbReference>
<feature type="binding site" evidence="4">
    <location>
        <position position="340"/>
    </location>
    <ligand>
        <name>Zn(2+)</name>
        <dbReference type="ChEBI" id="CHEBI:29105"/>
    </ligand>
</feature>
<evidence type="ECO:0000256" key="1">
    <source>
        <dbReference type="ARBA" id="ARBA00007179"/>
    </source>
</evidence>
<name>A0A833XWD0_JUGRE</name>
<evidence type="ECO:0000256" key="3">
    <source>
        <dbReference type="ARBA" id="ARBA00022833"/>
    </source>
</evidence>
<evidence type="ECO:0000256" key="2">
    <source>
        <dbReference type="ARBA" id="ARBA00022723"/>
    </source>
</evidence>
<dbReference type="GO" id="GO:0046872">
    <property type="term" value="F:metal ion binding"/>
    <property type="evidence" value="ECO:0007669"/>
    <property type="project" value="UniProtKB-KW"/>
</dbReference>
<dbReference type="PRINTS" id="PR01951">
    <property type="entry name" value="LANCEUKARYTE"/>
</dbReference>
<comment type="similarity">
    <text evidence="1">Belongs to the LanC-like protein family.</text>
</comment>
<dbReference type="Pfam" id="PF05147">
    <property type="entry name" value="LANC_like"/>
    <property type="match status" value="1"/>
</dbReference>
<gene>
    <name evidence="5" type="ORF">F2P56_005245</name>
</gene>
<feature type="binding site" evidence="4">
    <location>
        <position position="341"/>
    </location>
    <ligand>
        <name>Zn(2+)</name>
        <dbReference type="ChEBI" id="CHEBI:29105"/>
    </ligand>
</feature>
<keyword evidence="3 4" id="KW-0862">Zinc</keyword>
<feature type="binding site" evidence="4">
    <location>
        <position position="295"/>
    </location>
    <ligand>
        <name>Zn(2+)</name>
        <dbReference type="ChEBI" id="CHEBI:29105"/>
    </ligand>
</feature>
<dbReference type="Gramene" id="Jr02_22350_p1">
    <property type="protein sequence ID" value="cds.Jr02_22350_p1"/>
    <property type="gene ID" value="Jr02_22350"/>
</dbReference>
<dbReference type="AlphaFoldDB" id="A0A833XWD0"/>
<evidence type="ECO:0000313" key="5">
    <source>
        <dbReference type="EMBL" id="KAF5478706.1"/>
    </source>
</evidence>
<dbReference type="GO" id="GO:0005975">
    <property type="term" value="P:carbohydrate metabolic process"/>
    <property type="evidence" value="ECO:0007669"/>
    <property type="project" value="InterPro"/>
</dbReference>
<protein>
    <recommendedName>
        <fullName evidence="7">LanC-like protein GCR2</fullName>
    </recommendedName>
</protein>
<organism evidence="5 6">
    <name type="scientific">Juglans regia</name>
    <name type="common">English walnut</name>
    <dbReference type="NCBI Taxonomy" id="51240"/>
    <lineage>
        <taxon>Eukaryota</taxon>
        <taxon>Viridiplantae</taxon>
        <taxon>Streptophyta</taxon>
        <taxon>Embryophyta</taxon>
        <taxon>Tracheophyta</taxon>
        <taxon>Spermatophyta</taxon>
        <taxon>Magnoliopsida</taxon>
        <taxon>eudicotyledons</taxon>
        <taxon>Gunneridae</taxon>
        <taxon>Pentapetalae</taxon>
        <taxon>rosids</taxon>
        <taxon>fabids</taxon>
        <taxon>Fagales</taxon>
        <taxon>Juglandaceae</taxon>
        <taxon>Juglans</taxon>
    </lineage>
</organism>
<dbReference type="PRINTS" id="PR01950">
    <property type="entry name" value="LANCSUPER"/>
</dbReference>
<dbReference type="EMBL" id="LIHL02000002">
    <property type="protein sequence ID" value="KAF5478706.1"/>
    <property type="molecule type" value="Genomic_DNA"/>
</dbReference>
<evidence type="ECO:0000256" key="4">
    <source>
        <dbReference type="PIRSR" id="PIRSR607822-1"/>
    </source>
</evidence>
<comment type="caution">
    <text evidence="5">The sequence shown here is derived from an EMBL/GenBank/DDBJ whole genome shotgun (WGS) entry which is preliminary data.</text>
</comment>
<reference evidence="5" key="1">
    <citation type="submission" date="2015-10" db="EMBL/GenBank/DDBJ databases">
        <authorList>
            <person name="Martinez-Garcia P.J."/>
            <person name="Crepeau M.W."/>
            <person name="Puiu D."/>
            <person name="Gonzalez-Ibeas D."/>
            <person name="Whalen J."/>
            <person name="Stevens K."/>
            <person name="Paul R."/>
            <person name="Butterfield T."/>
            <person name="Britton M."/>
            <person name="Reagan R."/>
            <person name="Chakraborty S."/>
            <person name="Walawage S.L."/>
            <person name="Vasquez-Gross H.A."/>
            <person name="Cardeno C."/>
            <person name="Famula R."/>
            <person name="Pratt K."/>
            <person name="Kuruganti S."/>
            <person name="Aradhya M.K."/>
            <person name="Leslie C.A."/>
            <person name="Dandekar A.M."/>
            <person name="Salzberg S.L."/>
            <person name="Wegrzyn J.L."/>
            <person name="Langley C.H."/>
            <person name="Neale D.B."/>
        </authorList>
    </citation>
    <scope>NUCLEOTIDE SEQUENCE</scope>
    <source>
        <tissue evidence="5">Leaves</tissue>
    </source>
</reference>
<dbReference type="FunFam" id="1.50.10.10:FF:000035">
    <property type="entry name" value="LanC-like protein 2"/>
    <property type="match status" value="1"/>
</dbReference>
<dbReference type="GO" id="GO:0031179">
    <property type="term" value="P:peptide modification"/>
    <property type="evidence" value="ECO:0007669"/>
    <property type="project" value="InterPro"/>
</dbReference>
<dbReference type="PANTHER" id="PTHR12736:SF7">
    <property type="entry name" value="LANC-LIKE PROTEIN 3"/>
    <property type="match status" value="1"/>
</dbReference>
<dbReference type="CDD" id="cd04794">
    <property type="entry name" value="euk_LANCL"/>
    <property type="match status" value="1"/>
</dbReference>
<dbReference type="PANTHER" id="PTHR12736">
    <property type="entry name" value="LANC-LIKE PROTEIN"/>
    <property type="match status" value="1"/>
</dbReference>